<evidence type="ECO:0000313" key="2">
    <source>
        <dbReference type="EMBL" id="MBC6613227.1"/>
    </source>
</evidence>
<dbReference type="Proteomes" id="UP000622017">
    <property type="component" value="Unassembled WGS sequence"/>
</dbReference>
<dbReference type="RefSeq" id="WP_187321433.1">
    <property type="nucleotide sequence ID" value="NZ_JACSCY010000025.1"/>
</dbReference>
<dbReference type="InterPro" id="IPR013108">
    <property type="entry name" value="Amidohydro_3"/>
</dbReference>
<name>A0ABR7MRN5_9BACT</name>
<keyword evidence="3" id="KW-1185">Reference proteome</keyword>
<dbReference type="PANTHER" id="PTHR32027">
    <property type="entry name" value="CYTOSINE DEAMINASE"/>
    <property type="match status" value="1"/>
</dbReference>
<dbReference type="InterPro" id="IPR052349">
    <property type="entry name" value="Metallo-hydrolase_Enzymes"/>
</dbReference>
<evidence type="ECO:0000313" key="3">
    <source>
        <dbReference type="Proteomes" id="UP000622017"/>
    </source>
</evidence>
<feature type="domain" description="Amidohydrolase 3" evidence="1">
    <location>
        <begin position="157"/>
        <end position="396"/>
    </location>
</feature>
<dbReference type="SUPFAM" id="SSF51338">
    <property type="entry name" value="Composite domain of metallo-dependent hydrolases"/>
    <property type="match status" value="1"/>
</dbReference>
<dbReference type="Gene3D" id="2.30.40.10">
    <property type="entry name" value="Urease, subunit C, domain 1"/>
    <property type="match status" value="1"/>
</dbReference>
<organism evidence="2 3">
    <name type="scientific">Hymenobacter citatus</name>
    <dbReference type="NCBI Taxonomy" id="2763506"/>
    <lineage>
        <taxon>Bacteria</taxon>
        <taxon>Pseudomonadati</taxon>
        <taxon>Bacteroidota</taxon>
        <taxon>Cytophagia</taxon>
        <taxon>Cytophagales</taxon>
        <taxon>Hymenobacteraceae</taxon>
        <taxon>Hymenobacter</taxon>
    </lineage>
</organism>
<dbReference type="PANTHER" id="PTHR32027:SF9">
    <property type="entry name" value="BLL3847 PROTEIN"/>
    <property type="match status" value="1"/>
</dbReference>
<dbReference type="CDD" id="cd01293">
    <property type="entry name" value="Bact_CD"/>
    <property type="match status" value="1"/>
</dbReference>
<gene>
    <name evidence="2" type="ORF">H8B15_20060</name>
</gene>
<sequence>MLDLLVKNARLDDYQASVDIGIVGEQITLLEADITAPARVVLDAENQFVCAGFYETHIHLDKACILSRCPVQAGGKEEASQLTKEAKKDFTEQDVFARASRVIEMAIKKGTMGLRTFVETDPRAGLRSLAALKRVREVYAPAIDIELCAFAQDGLTQEMATYELLRQALQQGADLVGGCPYTDPDPDRHVELIFDLAEEFEVNVDFHLDFDLNPAQSGIPKIVEQTKQRGYQGRVSIGHVNKLSAMPPAQRAGLVQLLLEAEIALTVLPATDLLMMGQEHTHLITRGVVNAHELQAQGLLTTISSNNILNAFTPYGDASLVRMANLYANVAQLATDDEIRATYEMVTTNAARLLARQARLQVGGPATFVLLEASSATEAIRTIAQPLLGYKNGRPTFTNPKAVLYPAV</sequence>
<dbReference type="Gene3D" id="3.20.20.140">
    <property type="entry name" value="Metal-dependent hydrolases"/>
    <property type="match status" value="1"/>
</dbReference>
<accession>A0ABR7MRN5</accession>
<protein>
    <submittedName>
        <fullName evidence="2">Amidohydrolase family protein</fullName>
    </submittedName>
</protein>
<proteinExistence type="predicted"/>
<dbReference type="InterPro" id="IPR032466">
    <property type="entry name" value="Metal_Hydrolase"/>
</dbReference>
<dbReference type="Pfam" id="PF07969">
    <property type="entry name" value="Amidohydro_3"/>
    <property type="match status" value="1"/>
</dbReference>
<reference evidence="2 3" key="1">
    <citation type="submission" date="2020-08" db="EMBL/GenBank/DDBJ databases">
        <title>Hymenobacter sp.</title>
        <authorList>
            <person name="Kim M.K."/>
        </authorList>
    </citation>
    <scope>NUCLEOTIDE SEQUENCE [LARGE SCALE GENOMIC DNA]</scope>
    <source>
        <strain evidence="2 3">BT507</strain>
    </source>
</reference>
<dbReference type="EMBL" id="JACSCY010000025">
    <property type="protein sequence ID" value="MBC6613227.1"/>
    <property type="molecule type" value="Genomic_DNA"/>
</dbReference>
<dbReference type="InterPro" id="IPR011059">
    <property type="entry name" value="Metal-dep_hydrolase_composite"/>
</dbReference>
<dbReference type="SUPFAM" id="SSF51556">
    <property type="entry name" value="Metallo-dependent hydrolases"/>
    <property type="match status" value="1"/>
</dbReference>
<comment type="caution">
    <text evidence="2">The sequence shown here is derived from an EMBL/GenBank/DDBJ whole genome shotgun (WGS) entry which is preliminary data.</text>
</comment>
<evidence type="ECO:0000259" key="1">
    <source>
        <dbReference type="Pfam" id="PF07969"/>
    </source>
</evidence>